<keyword evidence="2" id="KW-1185">Reference proteome</keyword>
<dbReference type="AlphaFoldDB" id="A0A8J7JHZ6"/>
<gene>
    <name evidence="1" type="ORF">JF290_13575</name>
</gene>
<organism evidence="1 2">
    <name type="scientific">Sedimentitalea arenosa</name>
    <dbReference type="NCBI Taxonomy" id="2798803"/>
    <lineage>
        <taxon>Bacteria</taxon>
        <taxon>Pseudomonadati</taxon>
        <taxon>Pseudomonadota</taxon>
        <taxon>Alphaproteobacteria</taxon>
        <taxon>Rhodobacterales</taxon>
        <taxon>Paracoccaceae</taxon>
        <taxon>Sedimentitalea</taxon>
    </lineage>
</organism>
<proteinExistence type="predicted"/>
<evidence type="ECO:0000313" key="2">
    <source>
        <dbReference type="Proteomes" id="UP000619079"/>
    </source>
</evidence>
<name>A0A8J7JHZ6_9RHOB</name>
<reference evidence="1" key="1">
    <citation type="submission" date="2020-12" db="EMBL/GenBank/DDBJ databases">
        <title>Sedimentitalea sp. nov., isolated from sand in Incheon.</title>
        <authorList>
            <person name="Kim W."/>
        </authorList>
    </citation>
    <scope>NUCLEOTIDE SEQUENCE</scope>
    <source>
        <strain evidence="1">CAU 1593</strain>
    </source>
</reference>
<accession>A0A8J7JHZ6</accession>
<dbReference type="EMBL" id="JAELVR010000009">
    <property type="protein sequence ID" value="MBJ6372559.1"/>
    <property type="molecule type" value="Genomic_DNA"/>
</dbReference>
<dbReference type="Proteomes" id="UP000619079">
    <property type="component" value="Unassembled WGS sequence"/>
</dbReference>
<evidence type="ECO:0000313" key="1">
    <source>
        <dbReference type="EMBL" id="MBJ6372559.1"/>
    </source>
</evidence>
<sequence>MSVMLAEAQMVIWMRTLGMMGGWSVPASENSRMVSEKVDAWTRAAMAAGTATMAGKSPLAVAATGLAPISRKTRSNARRLGKRGPQFR</sequence>
<comment type="caution">
    <text evidence="1">The sequence shown here is derived from an EMBL/GenBank/DDBJ whole genome shotgun (WGS) entry which is preliminary data.</text>
</comment>
<protein>
    <submittedName>
        <fullName evidence="1">Antifreeze protein</fullName>
    </submittedName>
</protein>